<dbReference type="GO" id="GO:0005737">
    <property type="term" value="C:cytoplasm"/>
    <property type="evidence" value="ECO:0007669"/>
    <property type="project" value="UniProtKB-SubCell"/>
</dbReference>
<dbReference type="SUPFAM" id="SSF52402">
    <property type="entry name" value="Adenine nucleotide alpha hydrolases-like"/>
    <property type="match status" value="1"/>
</dbReference>
<dbReference type="OrthoDB" id="9807403at2"/>
<dbReference type="GO" id="GO:0005524">
    <property type="term" value="F:ATP binding"/>
    <property type="evidence" value="ECO:0007669"/>
    <property type="project" value="UniProtKB-UniRule"/>
</dbReference>
<evidence type="ECO:0000256" key="6">
    <source>
        <dbReference type="HAMAP-Rule" id="MF_01161"/>
    </source>
</evidence>
<dbReference type="Pfam" id="PF01171">
    <property type="entry name" value="ATP_bind_3"/>
    <property type="match status" value="1"/>
</dbReference>
<evidence type="ECO:0000256" key="5">
    <source>
        <dbReference type="ARBA" id="ARBA00048539"/>
    </source>
</evidence>
<evidence type="ECO:0000313" key="9">
    <source>
        <dbReference type="Proteomes" id="UP000287168"/>
    </source>
</evidence>
<dbReference type="HAMAP" id="MF_01161">
    <property type="entry name" value="tRNA_Ile_lys_synt"/>
    <property type="match status" value="1"/>
</dbReference>
<dbReference type="InterPro" id="IPR012795">
    <property type="entry name" value="tRNA_Ile_lys_synt_N"/>
</dbReference>
<comment type="subcellular location">
    <subcellularLocation>
        <location evidence="6">Cytoplasm</location>
    </subcellularLocation>
</comment>
<comment type="similarity">
    <text evidence="6">Belongs to the tRNA(Ile)-lysidine synthase family.</text>
</comment>
<dbReference type="InterPro" id="IPR011063">
    <property type="entry name" value="TilS/TtcA_N"/>
</dbReference>
<feature type="binding site" evidence="6">
    <location>
        <begin position="30"/>
        <end position="35"/>
    </location>
    <ligand>
        <name>ATP</name>
        <dbReference type="ChEBI" id="CHEBI:30616"/>
    </ligand>
</feature>
<evidence type="ECO:0000256" key="2">
    <source>
        <dbReference type="ARBA" id="ARBA00022694"/>
    </source>
</evidence>
<name>A0A444M9F1_9RHOB</name>
<dbReference type="CDD" id="cd01992">
    <property type="entry name" value="TilS_N"/>
    <property type="match status" value="1"/>
</dbReference>
<dbReference type="InterPro" id="IPR012094">
    <property type="entry name" value="tRNA_Ile_lys_synt"/>
</dbReference>
<evidence type="ECO:0000256" key="1">
    <source>
        <dbReference type="ARBA" id="ARBA00022598"/>
    </source>
</evidence>
<comment type="domain">
    <text evidence="6">The N-terminal region contains the highly conserved SGGXDS motif, predicted to be a P-loop motif involved in ATP binding.</text>
</comment>
<dbReference type="GO" id="GO:0032267">
    <property type="term" value="F:tRNA(Ile)-lysidine synthase activity"/>
    <property type="evidence" value="ECO:0007669"/>
    <property type="project" value="UniProtKB-EC"/>
</dbReference>
<proteinExistence type="inferred from homology"/>
<keyword evidence="6" id="KW-0963">Cytoplasm</keyword>
<organism evidence="8 9">
    <name type="scientific">Falsigemmobacter intermedius</name>
    <dbReference type="NCBI Taxonomy" id="1553448"/>
    <lineage>
        <taxon>Bacteria</taxon>
        <taxon>Pseudomonadati</taxon>
        <taxon>Pseudomonadota</taxon>
        <taxon>Alphaproteobacteria</taxon>
        <taxon>Rhodobacterales</taxon>
        <taxon>Paracoccaceae</taxon>
        <taxon>Falsigemmobacter</taxon>
    </lineage>
</organism>
<dbReference type="EC" id="6.3.4.19" evidence="6"/>
<keyword evidence="2 6" id="KW-0819">tRNA processing</keyword>
<keyword evidence="9" id="KW-1185">Reference proteome</keyword>
<protein>
    <recommendedName>
        <fullName evidence="6">tRNA(Ile)-lysidine synthase</fullName>
        <ecNumber evidence="6">6.3.4.19</ecNumber>
    </recommendedName>
    <alternativeName>
        <fullName evidence="6">tRNA(Ile)-2-lysyl-cytidine synthase</fullName>
    </alternativeName>
    <alternativeName>
        <fullName evidence="6">tRNA(Ile)-lysidine synthetase</fullName>
    </alternativeName>
</protein>
<gene>
    <name evidence="6 8" type="primary">tilS</name>
    <name evidence="8" type="ORF">EP867_13930</name>
</gene>
<comment type="function">
    <text evidence="6">Ligates lysine onto the cytidine present at position 34 of the AUA codon-specific tRNA(Ile) that contains the anticodon CAU, in an ATP-dependent manner. Cytidine is converted to lysidine, thus changing the amino acid specificity of the tRNA from methionine to isoleucine.</text>
</comment>
<reference evidence="8 9" key="1">
    <citation type="journal article" date="2015" name="Int. J. Syst. Evol. Microbiol.">
        <title>Gemmobacter intermedius sp. nov., isolated from a white stork (Ciconia ciconia).</title>
        <authorList>
            <person name="Kampfer P."/>
            <person name="Jerzak L."/>
            <person name="Wilharm G."/>
            <person name="Golke J."/>
            <person name="Busse H.J."/>
            <person name="Glaeser S.P."/>
        </authorList>
    </citation>
    <scope>NUCLEOTIDE SEQUENCE [LARGE SCALE GENOMIC DNA]</scope>
    <source>
        <strain evidence="8 9">119/4</strain>
    </source>
</reference>
<keyword evidence="1 6" id="KW-0436">Ligase</keyword>
<dbReference type="Gene3D" id="3.40.50.620">
    <property type="entry name" value="HUPs"/>
    <property type="match status" value="1"/>
</dbReference>
<evidence type="ECO:0000313" key="8">
    <source>
        <dbReference type="EMBL" id="RWY39533.1"/>
    </source>
</evidence>
<dbReference type="InterPro" id="IPR014729">
    <property type="entry name" value="Rossmann-like_a/b/a_fold"/>
</dbReference>
<comment type="catalytic activity">
    <reaction evidence="5 6">
        <text>cytidine(34) in tRNA(Ile2) + L-lysine + ATP = lysidine(34) in tRNA(Ile2) + AMP + diphosphate + H(+)</text>
        <dbReference type="Rhea" id="RHEA:43744"/>
        <dbReference type="Rhea" id="RHEA-COMP:10625"/>
        <dbReference type="Rhea" id="RHEA-COMP:10670"/>
        <dbReference type="ChEBI" id="CHEBI:15378"/>
        <dbReference type="ChEBI" id="CHEBI:30616"/>
        <dbReference type="ChEBI" id="CHEBI:32551"/>
        <dbReference type="ChEBI" id="CHEBI:33019"/>
        <dbReference type="ChEBI" id="CHEBI:82748"/>
        <dbReference type="ChEBI" id="CHEBI:83665"/>
        <dbReference type="ChEBI" id="CHEBI:456215"/>
        <dbReference type="EC" id="6.3.4.19"/>
    </reaction>
</comment>
<dbReference type="PANTHER" id="PTHR43033">
    <property type="entry name" value="TRNA(ILE)-LYSIDINE SYNTHASE-RELATED"/>
    <property type="match status" value="1"/>
</dbReference>
<dbReference type="EMBL" id="SBLC01000022">
    <property type="protein sequence ID" value="RWY39533.1"/>
    <property type="molecule type" value="Genomic_DNA"/>
</dbReference>
<comment type="caution">
    <text evidence="8">The sequence shown here is derived from an EMBL/GenBank/DDBJ whole genome shotgun (WGS) entry which is preliminary data.</text>
</comment>
<dbReference type="Proteomes" id="UP000287168">
    <property type="component" value="Unassembled WGS sequence"/>
</dbReference>
<dbReference type="AlphaFoldDB" id="A0A444M9F1"/>
<sequence length="413" mass="44685">MPLRAAEAALAAVMDDISARGLTALGAAVSGGGDSLAMLDLAIPLARTRGLRLEAATVDHGLRPEAAAEAQMVADFCAARGVAHETLLWRRGEPAGNLSAEARAGRYAALTGWGKRRGLAAILIAHNREDVAETFLIRLGRAAGLDGLAAMAPAFFRNGMQFQRPFLDIPREVLRGHLRRQGIAWAEDPSNSDEGYTRVKMRRLLDDLARAGISAKAISQSARALSDTRAWTERQLQADWAAGVQLQGADLLIARLPEDDEAQRRLLIAALRLIGAGEFAPRREALARLRQSLRDGVQRQTLAGCLITQRNGVLRIAREVQAVRGLCAGPGEWWDGRWQIGGIWPEGAVTAPLAEGIAQVKDWRDFTALPRDSLMAGPALWCEGRLIAAPLARPEPDYPLLLRKGFGSLPFLH</sequence>
<feature type="domain" description="tRNA(Ile)-lysidine/2-thiocytidine synthase N-terminal" evidence="7">
    <location>
        <begin position="27"/>
        <end position="203"/>
    </location>
</feature>
<keyword evidence="3 6" id="KW-0547">Nucleotide-binding</keyword>
<evidence type="ECO:0000256" key="4">
    <source>
        <dbReference type="ARBA" id="ARBA00022840"/>
    </source>
</evidence>
<dbReference type="NCBIfam" id="TIGR02432">
    <property type="entry name" value="lysidine_TilS_N"/>
    <property type="match status" value="1"/>
</dbReference>
<accession>A0A444M9F1</accession>
<evidence type="ECO:0000256" key="3">
    <source>
        <dbReference type="ARBA" id="ARBA00022741"/>
    </source>
</evidence>
<dbReference type="GO" id="GO:0006400">
    <property type="term" value="P:tRNA modification"/>
    <property type="evidence" value="ECO:0007669"/>
    <property type="project" value="UniProtKB-UniRule"/>
</dbReference>
<dbReference type="PANTHER" id="PTHR43033:SF5">
    <property type="entry name" value="TRNA(ILE)-LYSIDINE SYNTHETASE"/>
    <property type="match status" value="1"/>
</dbReference>
<keyword evidence="4 6" id="KW-0067">ATP-binding</keyword>
<evidence type="ECO:0000259" key="7">
    <source>
        <dbReference type="Pfam" id="PF01171"/>
    </source>
</evidence>